<name>A0A6J4R8B7_9ACTN</name>
<feature type="region of interest" description="Disordered" evidence="1">
    <location>
        <begin position="1"/>
        <end position="346"/>
    </location>
</feature>
<feature type="compositionally biased region" description="Low complexity" evidence="1">
    <location>
        <begin position="169"/>
        <end position="178"/>
    </location>
</feature>
<feature type="compositionally biased region" description="Basic residues" evidence="1">
    <location>
        <begin position="36"/>
        <end position="48"/>
    </location>
</feature>
<feature type="non-terminal residue" evidence="2">
    <location>
        <position position="1"/>
    </location>
</feature>
<feature type="non-terminal residue" evidence="2">
    <location>
        <position position="346"/>
    </location>
</feature>
<protein>
    <submittedName>
        <fullName evidence="2">Uncharacterized protein</fullName>
    </submittedName>
</protein>
<feature type="compositionally biased region" description="Low complexity" evidence="1">
    <location>
        <begin position="49"/>
        <end position="66"/>
    </location>
</feature>
<feature type="compositionally biased region" description="Basic and acidic residues" evidence="1">
    <location>
        <begin position="87"/>
        <end position="96"/>
    </location>
</feature>
<accession>A0A6J4R8B7</accession>
<gene>
    <name evidence="2" type="ORF">AVDCRST_MAG13-122</name>
</gene>
<feature type="compositionally biased region" description="Basic residues" evidence="1">
    <location>
        <begin position="8"/>
        <end position="29"/>
    </location>
</feature>
<feature type="compositionally biased region" description="Low complexity" evidence="1">
    <location>
        <begin position="190"/>
        <end position="204"/>
    </location>
</feature>
<organism evidence="2">
    <name type="scientific">uncultured Solirubrobacteraceae bacterium</name>
    <dbReference type="NCBI Taxonomy" id="1162706"/>
    <lineage>
        <taxon>Bacteria</taxon>
        <taxon>Bacillati</taxon>
        <taxon>Actinomycetota</taxon>
        <taxon>Thermoleophilia</taxon>
        <taxon>Solirubrobacterales</taxon>
        <taxon>Solirubrobacteraceae</taxon>
        <taxon>environmental samples</taxon>
    </lineage>
</organism>
<evidence type="ECO:0000256" key="1">
    <source>
        <dbReference type="SAM" id="MobiDB-lite"/>
    </source>
</evidence>
<feature type="compositionally biased region" description="Basic and acidic residues" evidence="1">
    <location>
        <begin position="148"/>
        <end position="167"/>
    </location>
</feature>
<proteinExistence type="predicted"/>
<feature type="compositionally biased region" description="Basic and acidic residues" evidence="1">
    <location>
        <begin position="298"/>
        <end position="316"/>
    </location>
</feature>
<sequence>ALSDLHRPGRRHRDAPPPGRRRVRLRRLARAPDRPGRHRGGPARRRPAARPGAGAPGALVPRAPGGADRRHAPGPHLEARPQGGAHPGEHRDDGRRGRPGLRPGQHPRALLPPADGRGDRPLARARGHVLQGRRAAPHRPHPAQRGARPQERRGGHLRVRGDGEGRPDGPGAAGQAPAPRHPRGHRLAGRRAAVQGAGAQGAARGEPEGPRAPVPRGPHRRPGELPPAGLQGPRARQDLPHRRGQGGQRDAGRRVQDRQQGDRPGLDGPRLGLGRRPARQGHPGRDAGEPAQVPLAGDLRRGRDPRDVGPRLDRLQRLARLPADARGGRRGPLPAGPRRRPDLHRL</sequence>
<feature type="compositionally biased region" description="Low complexity" evidence="1">
    <location>
        <begin position="266"/>
        <end position="275"/>
    </location>
</feature>
<dbReference type="AlphaFoldDB" id="A0A6J4R8B7"/>
<feature type="compositionally biased region" description="Basic and acidic residues" evidence="1">
    <location>
        <begin position="250"/>
        <end position="265"/>
    </location>
</feature>
<feature type="compositionally biased region" description="Basic residues" evidence="1">
    <location>
        <begin position="180"/>
        <end position="189"/>
    </location>
</feature>
<dbReference type="EMBL" id="CADCVO010000022">
    <property type="protein sequence ID" value="CAA9466934.1"/>
    <property type="molecule type" value="Genomic_DNA"/>
</dbReference>
<reference evidence="2" key="1">
    <citation type="submission" date="2020-02" db="EMBL/GenBank/DDBJ databases">
        <authorList>
            <person name="Meier V. D."/>
        </authorList>
    </citation>
    <scope>NUCLEOTIDE SEQUENCE</scope>
    <source>
        <strain evidence="2">AVDCRST_MAG13</strain>
    </source>
</reference>
<evidence type="ECO:0000313" key="2">
    <source>
        <dbReference type="EMBL" id="CAA9466934.1"/>
    </source>
</evidence>